<dbReference type="NCBIfam" id="TIGR00512">
    <property type="entry name" value="salvage_mtnA"/>
    <property type="match status" value="1"/>
</dbReference>
<dbReference type="InterPro" id="IPR037171">
    <property type="entry name" value="NagB/RpiA_transferase-like"/>
</dbReference>
<evidence type="ECO:0000313" key="3">
    <source>
        <dbReference type="EMBL" id="GAA4735948.1"/>
    </source>
</evidence>
<protein>
    <submittedName>
        <fullName evidence="3">S-methyl-5-thioribose-1-phosphate isomerase</fullName>
    </submittedName>
</protein>
<dbReference type="PANTHER" id="PTHR43475">
    <property type="entry name" value="METHYLTHIORIBOSE-1-PHOSPHATE ISOMERASE"/>
    <property type="match status" value="1"/>
</dbReference>
<dbReference type="SUPFAM" id="SSF100950">
    <property type="entry name" value="NagB/RpiA/CoA transferase-like"/>
    <property type="match status" value="1"/>
</dbReference>
<dbReference type="InterPro" id="IPR027363">
    <property type="entry name" value="M1Pi_N"/>
</dbReference>
<name>A0ABP8YQJ0_9MICO</name>
<dbReference type="EMBL" id="BAABLP010000001">
    <property type="protein sequence ID" value="GAA4735948.1"/>
    <property type="molecule type" value="Genomic_DNA"/>
</dbReference>
<dbReference type="NCBIfam" id="TIGR00524">
    <property type="entry name" value="eIF-2B_rel"/>
    <property type="match status" value="1"/>
</dbReference>
<reference evidence="4" key="1">
    <citation type="journal article" date="2019" name="Int. J. Syst. Evol. Microbiol.">
        <title>The Global Catalogue of Microorganisms (GCM) 10K type strain sequencing project: providing services to taxonomists for standard genome sequencing and annotation.</title>
        <authorList>
            <consortium name="The Broad Institute Genomics Platform"/>
            <consortium name="The Broad Institute Genome Sequencing Center for Infectious Disease"/>
            <person name="Wu L."/>
            <person name="Ma J."/>
        </authorList>
    </citation>
    <scope>NUCLEOTIDE SEQUENCE [LARGE SCALE GENOMIC DNA]</scope>
    <source>
        <strain evidence="4">JCM 19015</strain>
    </source>
</reference>
<keyword evidence="4" id="KW-1185">Reference proteome</keyword>
<dbReference type="Pfam" id="PF01008">
    <property type="entry name" value="IF-2B"/>
    <property type="match status" value="1"/>
</dbReference>
<dbReference type="Gene3D" id="1.20.120.420">
    <property type="entry name" value="translation initiation factor eif-2b, domain 1"/>
    <property type="match status" value="1"/>
</dbReference>
<evidence type="ECO:0000256" key="2">
    <source>
        <dbReference type="RuleBase" id="RU003814"/>
    </source>
</evidence>
<dbReference type="NCBIfam" id="NF004326">
    <property type="entry name" value="PRK05720.1"/>
    <property type="match status" value="1"/>
</dbReference>
<dbReference type="InterPro" id="IPR042529">
    <property type="entry name" value="IF_2B-like_C"/>
</dbReference>
<dbReference type="InterPro" id="IPR011559">
    <property type="entry name" value="Initiation_fac_2B_a/b/d"/>
</dbReference>
<comment type="caution">
    <text evidence="3">The sequence shown here is derived from an EMBL/GenBank/DDBJ whole genome shotgun (WGS) entry which is preliminary data.</text>
</comment>
<sequence>MAGATLESIAWTGDALRVVDQRRVPDETVVLELRTIEGVVQAIGALAVRGANVLGTAGAFGFVLGVRGGLTPDDAAARLIAARPTAVNLRVAVELVHAALVGGEDPLEVALGLLAADRAACLAIGEHGRRELAGASRLLTHCNTGVLATTGRGTALGIVYAKAEAGERVEVLATETRPLRQGARLTVWELQQAGVPVTLLVDAAAAAALTTGRVDAVVVGADRIAANGDTANKIGTLALAIAASHAGVPFYVAATWNAIDPGAPDGAAIPIEERGAEEVLGGGPGAPAADTTVWNPAFDVTPAALIPGIVTERGVLHPPFGAAIAELGR</sequence>
<keyword evidence="1 3" id="KW-0413">Isomerase</keyword>
<dbReference type="PANTHER" id="PTHR43475:SF1">
    <property type="entry name" value="METHYLTHIORIBOSE-1-PHOSPHATE ISOMERASE"/>
    <property type="match status" value="1"/>
</dbReference>
<dbReference type="Proteomes" id="UP001500121">
    <property type="component" value="Unassembled WGS sequence"/>
</dbReference>
<dbReference type="RefSeq" id="WP_345479084.1">
    <property type="nucleotide sequence ID" value="NZ_BAABLP010000001.1"/>
</dbReference>
<evidence type="ECO:0000313" key="4">
    <source>
        <dbReference type="Proteomes" id="UP001500121"/>
    </source>
</evidence>
<dbReference type="GO" id="GO:0016853">
    <property type="term" value="F:isomerase activity"/>
    <property type="evidence" value="ECO:0007669"/>
    <property type="project" value="UniProtKB-KW"/>
</dbReference>
<comment type="similarity">
    <text evidence="2">Belongs to the eIF-2B alpha/beta/delta subunits family.</text>
</comment>
<dbReference type="Gene3D" id="3.40.50.10470">
    <property type="entry name" value="Translation initiation factor eif-2b, domain 2"/>
    <property type="match status" value="1"/>
</dbReference>
<dbReference type="InterPro" id="IPR000649">
    <property type="entry name" value="IF-2B-related"/>
</dbReference>
<organism evidence="3 4">
    <name type="scientific">Amnibacterium soli</name>
    <dbReference type="NCBI Taxonomy" id="1282736"/>
    <lineage>
        <taxon>Bacteria</taxon>
        <taxon>Bacillati</taxon>
        <taxon>Actinomycetota</taxon>
        <taxon>Actinomycetes</taxon>
        <taxon>Micrococcales</taxon>
        <taxon>Microbacteriaceae</taxon>
        <taxon>Amnibacterium</taxon>
    </lineage>
</organism>
<evidence type="ECO:0000256" key="1">
    <source>
        <dbReference type="ARBA" id="ARBA00023235"/>
    </source>
</evidence>
<proteinExistence type="inferred from homology"/>
<dbReference type="InterPro" id="IPR005251">
    <property type="entry name" value="IF-M1Pi"/>
</dbReference>
<gene>
    <name evidence="3" type="primary">mtnA</name>
    <name evidence="3" type="ORF">GCM10025783_02480</name>
</gene>
<accession>A0ABP8YQJ0</accession>